<evidence type="ECO:0000313" key="2">
    <source>
        <dbReference type="Proteomes" id="UP001371456"/>
    </source>
</evidence>
<proteinExistence type="predicted"/>
<protein>
    <submittedName>
        <fullName evidence="1">Uncharacterized protein</fullName>
    </submittedName>
</protein>
<gene>
    <name evidence="1" type="ORF">RDI58_024798</name>
</gene>
<dbReference type="AlphaFoldDB" id="A0AAN8T0G8"/>
<sequence length="19" mass="2201">MEFFAVLFAIPRMAGYLSH</sequence>
<comment type="caution">
    <text evidence="1">The sequence shown here is derived from an EMBL/GenBank/DDBJ whole genome shotgun (WGS) entry which is preliminary data.</text>
</comment>
<keyword evidence="2" id="KW-1185">Reference proteome</keyword>
<organism evidence="1 2">
    <name type="scientific">Solanum bulbocastanum</name>
    <name type="common">Wild potato</name>
    <dbReference type="NCBI Taxonomy" id="147425"/>
    <lineage>
        <taxon>Eukaryota</taxon>
        <taxon>Viridiplantae</taxon>
        <taxon>Streptophyta</taxon>
        <taxon>Embryophyta</taxon>
        <taxon>Tracheophyta</taxon>
        <taxon>Spermatophyta</taxon>
        <taxon>Magnoliopsida</taxon>
        <taxon>eudicotyledons</taxon>
        <taxon>Gunneridae</taxon>
        <taxon>Pentapetalae</taxon>
        <taxon>asterids</taxon>
        <taxon>lamiids</taxon>
        <taxon>Solanales</taxon>
        <taxon>Solanaceae</taxon>
        <taxon>Solanoideae</taxon>
        <taxon>Solaneae</taxon>
        <taxon>Solanum</taxon>
    </lineage>
</organism>
<dbReference type="EMBL" id="JBANQN010000010">
    <property type="protein sequence ID" value="KAK6778080.1"/>
    <property type="molecule type" value="Genomic_DNA"/>
</dbReference>
<evidence type="ECO:0000313" key="1">
    <source>
        <dbReference type="EMBL" id="KAK6778080.1"/>
    </source>
</evidence>
<accession>A0AAN8T0G8</accession>
<dbReference type="Proteomes" id="UP001371456">
    <property type="component" value="Unassembled WGS sequence"/>
</dbReference>
<name>A0AAN8T0G8_SOLBU</name>
<reference evidence="1 2" key="1">
    <citation type="submission" date="2024-02" db="EMBL/GenBank/DDBJ databases">
        <title>de novo genome assembly of Solanum bulbocastanum strain 11H21.</title>
        <authorList>
            <person name="Hosaka A.J."/>
        </authorList>
    </citation>
    <scope>NUCLEOTIDE SEQUENCE [LARGE SCALE GENOMIC DNA]</scope>
    <source>
        <tissue evidence="1">Young leaves</tissue>
    </source>
</reference>